<dbReference type="InParanoid" id="A0A0D0CH02"/>
<dbReference type="Proteomes" id="UP000054538">
    <property type="component" value="Unassembled WGS sequence"/>
</dbReference>
<dbReference type="EMBL" id="KN825704">
    <property type="protein sequence ID" value="KIK81937.1"/>
    <property type="molecule type" value="Genomic_DNA"/>
</dbReference>
<organism evidence="1 2">
    <name type="scientific">Paxillus rubicundulus Ve08.2h10</name>
    <dbReference type="NCBI Taxonomy" id="930991"/>
    <lineage>
        <taxon>Eukaryota</taxon>
        <taxon>Fungi</taxon>
        <taxon>Dikarya</taxon>
        <taxon>Basidiomycota</taxon>
        <taxon>Agaricomycotina</taxon>
        <taxon>Agaricomycetes</taxon>
        <taxon>Agaricomycetidae</taxon>
        <taxon>Boletales</taxon>
        <taxon>Paxilineae</taxon>
        <taxon>Paxillaceae</taxon>
        <taxon>Paxillus</taxon>
    </lineage>
</organism>
<protein>
    <recommendedName>
        <fullName evidence="3">HAT C-terminal dimerisation domain-containing protein</fullName>
    </recommendedName>
</protein>
<dbReference type="OrthoDB" id="3270501at2759"/>
<gene>
    <name evidence="1" type="ORF">PAXRUDRAFT_47805</name>
</gene>
<sequence length="54" mass="6112">LHKVACHSISICPNSVSCKQLFNAFGSILMKWCNQLSTKNLTCIAELKMYVHEK</sequence>
<proteinExistence type="predicted"/>
<name>A0A0D0CH02_9AGAM</name>
<feature type="non-terminal residue" evidence="1">
    <location>
        <position position="54"/>
    </location>
</feature>
<feature type="non-terminal residue" evidence="1">
    <location>
        <position position="1"/>
    </location>
</feature>
<evidence type="ECO:0000313" key="1">
    <source>
        <dbReference type="EMBL" id="KIK81937.1"/>
    </source>
</evidence>
<dbReference type="AlphaFoldDB" id="A0A0D0CH02"/>
<evidence type="ECO:0008006" key="3">
    <source>
        <dbReference type="Google" id="ProtNLM"/>
    </source>
</evidence>
<keyword evidence="2" id="KW-1185">Reference proteome</keyword>
<dbReference type="HOGENOM" id="CLU_208804_0_0_1"/>
<accession>A0A0D0CH02</accession>
<reference evidence="2" key="2">
    <citation type="submission" date="2015-01" db="EMBL/GenBank/DDBJ databases">
        <title>Evolutionary Origins and Diversification of the Mycorrhizal Mutualists.</title>
        <authorList>
            <consortium name="DOE Joint Genome Institute"/>
            <consortium name="Mycorrhizal Genomics Consortium"/>
            <person name="Kohler A."/>
            <person name="Kuo A."/>
            <person name="Nagy L.G."/>
            <person name="Floudas D."/>
            <person name="Copeland A."/>
            <person name="Barry K.W."/>
            <person name="Cichocki N."/>
            <person name="Veneault-Fourrey C."/>
            <person name="LaButti K."/>
            <person name="Lindquist E.A."/>
            <person name="Lipzen A."/>
            <person name="Lundell T."/>
            <person name="Morin E."/>
            <person name="Murat C."/>
            <person name="Riley R."/>
            <person name="Ohm R."/>
            <person name="Sun H."/>
            <person name="Tunlid A."/>
            <person name="Henrissat B."/>
            <person name="Grigoriev I.V."/>
            <person name="Hibbett D.S."/>
            <person name="Martin F."/>
        </authorList>
    </citation>
    <scope>NUCLEOTIDE SEQUENCE [LARGE SCALE GENOMIC DNA]</scope>
    <source>
        <strain evidence="2">Ve08.2h10</strain>
    </source>
</reference>
<evidence type="ECO:0000313" key="2">
    <source>
        <dbReference type="Proteomes" id="UP000054538"/>
    </source>
</evidence>
<reference evidence="1 2" key="1">
    <citation type="submission" date="2014-04" db="EMBL/GenBank/DDBJ databases">
        <authorList>
            <consortium name="DOE Joint Genome Institute"/>
            <person name="Kuo A."/>
            <person name="Kohler A."/>
            <person name="Jargeat P."/>
            <person name="Nagy L.G."/>
            <person name="Floudas D."/>
            <person name="Copeland A."/>
            <person name="Barry K.W."/>
            <person name="Cichocki N."/>
            <person name="Veneault-Fourrey C."/>
            <person name="LaButti K."/>
            <person name="Lindquist E.A."/>
            <person name="Lipzen A."/>
            <person name="Lundell T."/>
            <person name="Morin E."/>
            <person name="Murat C."/>
            <person name="Sun H."/>
            <person name="Tunlid A."/>
            <person name="Henrissat B."/>
            <person name="Grigoriev I.V."/>
            <person name="Hibbett D.S."/>
            <person name="Martin F."/>
            <person name="Nordberg H.P."/>
            <person name="Cantor M.N."/>
            <person name="Hua S.X."/>
        </authorList>
    </citation>
    <scope>NUCLEOTIDE SEQUENCE [LARGE SCALE GENOMIC DNA]</scope>
    <source>
        <strain evidence="1 2">Ve08.2h10</strain>
    </source>
</reference>